<organism evidence="1 2">
    <name type="scientific">Suillus subaureus</name>
    <dbReference type="NCBI Taxonomy" id="48587"/>
    <lineage>
        <taxon>Eukaryota</taxon>
        <taxon>Fungi</taxon>
        <taxon>Dikarya</taxon>
        <taxon>Basidiomycota</taxon>
        <taxon>Agaricomycotina</taxon>
        <taxon>Agaricomycetes</taxon>
        <taxon>Agaricomycetidae</taxon>
        <taxon>Boletales</taxon>
        <taxon>Suillineae</taxon>
        <taxon>Suillaceae</taxon>
        <taxon>Suillus</taxon>
    </lineage>
</organism>
<sequence>AVNPHTNKAWFDLLKDVFEKYDINEDCIYAADEIGISPDSGEHECVIGGRWPGPQYQQCTGNRENITIIVTVCADIPSYSHAFQTYFQTPYLTHSWIPYPVHPMHFLSSKISRLYLLLDTGLHPPPHISQSFFIFLSSILPDILSYPAHITHVYQGLDVIVFAVLKQCWSEEQDKWEREKGEGITKANFITIYGCTHLRALTPDLVRMAFCKTGVWPFDRDVVPSNMLAPSKETSTKSYLPITPSMPMRVLTDAIQKMSTQLSNNGNEEEHSINSSSSTQEDLKTIIKQLAETSLSKLISPTPMNSQTDLQHTTAHTISPIKKSCTYTYDKYSEPLQ</sequence>
<evidence type="ECO:0000313" key="2">
    <source>
        <dbReference type="Proteomes" id="UP000807769"/>
    </source>
</evidence>
<comment type="caution">
    <text evidence="1">The sequence shown here is derived from an EMBL/GenBank/DDBJ whole genome shotgun (WGS) entry which is preliminary data.</text>
</comment>
<proteinExistence type="predicted"/>
<feature type="non-terminal residue" evidence="1">
    <location>
        <position position="337"/>
    </location>
</feature>
<dbReference type="RefSeq" id="XP_041194271.1">
    <property type="nucleotide sequence ID" value="XM_041330815.1"/>
</dbReference>
<protein>
    <recommendedName>
        <fullName evidence="3">DDE-1 domain-containing protein</fullName>
    </recommendedName>
</protein>
<name>A0A9P7JEC0_9AGAM</name>
<dbReference type="AlphaFoldDB" id="A0A9P7JEC0"/>
<gene>
    <name evidence="1" type="ORF">BJ212DRAFT_1269514</name>
</gene>
<accession>A0A9P7JEC0</accession>
<evidence type="ECO:0000313" key="1">
    <source>
        <dbReference type="EMBL" id="KAG1818211.1"/>
    </source>
</evidence>
<reference evidence="1" key="1">
    <citation type="journal article" date="2020" name="New Phytol.">
        <title>Comparative genomics reveals dynamic genome evolution in host specialist ectomycorrhizal fungi.</title>
        <authorList>
            <person name="Lofgren L.A."/>
            <person name="Nguyen N.H."/>
            <person name="Vilgalys R."/>
            <person name="Ruytinx J."/>
            <person name="Liao H.L."/>
            <person name="Branco S."/>
            <person name="Kuo A."/>
            <person name="LaButti K."/>
            <person name="Lipzen A."/>
            <person name="Andreopoulos W."/>
            <person name="Pangilinan J."/>
            <person name="Riley R."/>
            <person name="Hundley H."/>
            <person name="Na H."/>
            <person name="Barry K."/>
            <person name="Grigoriev I.V."/>
            <person name="Stajich J.E."/>
            <person name="Kennedy P.G."/>
        </authorList>
    </citation>
    <scope>NUCLEOTIDE SEQUENCE</scope>
    <source>
        <strain evidence="1">MN1</strain>
    </source>
</reference>
<dbReference type="GeneID" id="64624832"/>
<keyword evidence="2" id="KW-1185">Reference proteome</keyword>
<dbReference type="EMBL" id="JABBWG010000012">
    <property type="protein sequence ID" value="KAG1818211.1"/>
    <property type="molecule type" value="Genomic_DNA"/>
</dbReference>
<dbReference type="Proteomes" id="UP000807769">
    <property type="component" value="Unassembled WGS sequence"/>
</dbReference>
<dbReference type="OrthoDB" id="3238847at2759"/>
<evidence type="ECO:0008006" key="3">
    <source>
        <dbReference type="Google" id="ProtNLM"/>
    </source>
</evidence>